<reference evidence="1" key="1">
    <citation type="submission" date="2023-10" db="EMBL/GenBank/DDBJ databases">
        <authorList>
            <person name="Chen Y."/>
            <person name="Shah S."/>
            <person name="Dougan E. K."/>
            <person name="Thang M."/>
            <person name="Chan C."/>
        </authorList>
    </citation>
    <scope>NUCLEOTIDE SEQUENCE [LARGE SCALE GENOMIC DNA]</scope>
</reference>
<evidence type="ECO:0008006" key="3">
    <source>
        <dbReference type="Google" id="ProtNLM"/>
    </source>
</evidence>
<dbReference type="Gene3D" id="3.40.50.1820">
    <property type="entry name" value="alpha/beta hydrolase"/>
    <property type="match status" value="1"/>
</dbReference>
<keyword evidence="2" id="KW-1185">Reference proteome</keyword>
<sequence length="348" mass="36109">ALGPAMAGRGCAARWAACGLSLQDEAAAALLRYGPPVGAAAASRAAPAAVAGGAARGGGECVACCVLYLHGFPDQSLDHRQELASHGALRGQLPRQLRAAVLEEVEGSAFCAFNFSEEGSVAGTPGSDGGCPFAAKTVSREVADARAVIGYLREFVAPAPAPIHVVGISTGAIIASLLRGCDEHMTVTAIAGLVDVVSGLRYDFDAEQLTAFDRDGCCWKEFWLPPGSPSNPPAGWGGHDDIALSGATEEARWQKTALRLSARYREDFLGLDVAGAVRRGRSPLLVVHGDKDKSVPLASGEALFTAAAEPKELVVIRGGDHLLRSTKHLRRASTIAAILELIRSTPAS</sequence>
<organism evidence="1 2">
    <name type="scientific">Prorocentrum cordatum</name>
    <dbReference type="NCBI Taxonomy" id="2364126"/>
    <lineage>
        <taxon>Eukaryota</taxon>
        <taxon>Sar</taxon>
        <taxon>Alveolata</taxon>
        <taxon>Dinophyceae</taxon>
        <taxon>Prorocentrales</taxon>
        <taxon>Prorocentraceae</taxon>
        <taxon>Prorocentrum</taxon>
    </lineage>
</organism>
<accession>A0ABN9U6G6</accession>
<gene>
    <name evidence="1" type="ORF">PCOR1329_LOCUS45650</name>
</gene>
<evidence type="ECO:0000313" key="2">
    <source>
        <dbReference type="Proteomes" id="UP001189429"/>
    </source>
</evidence>
<dbReference type="SUPFAM" id="SSF53474">
    <property type="entry name" value="alpha/beta-Hydrolases"/>
    <property type="match status" value="1"/>
</dbReference>
<comment type="caution">
    <text evidence="1">The sequence shown here is derived from an EMBL/GenBank/DDBJ whole genome shotgun (WGS) entry which is preliminary data.</text>
</comment>
<evidence type="ECO:0000313" key="1">
    <source>
        <dbReference type="EMBL" id="CAK0854613.1"/>
    </source>
</evidence>
<feature type="non-terminal residue" evidence="1">
    <location>
        <position position="1"/>
    </location>
</feature>
<protein>
    <recommendedName>
        <fullName evidence="3">Serine aminopeptidase S33 domain-containing protein</fullName>
    </recommendedName>
</protein>
<proteinExistence type="predicted"/>
<name>A0ABN9U6G6_9DINO</name>
<dbReference type="EMBL" id="CAUYUJ010015491">
    <property type="protein sequence ID" value="CAK0854613.1"/>
    <property type="molecule type" value="Genomic_DNA"/>
</dbReference>
<dbReference type="Proteomes" id="UP001189429">
    <property type="component" value="Unassembled WGS sequence"/>
</dbReference>
<dbReference type="InterPro" id="IPR029058">
    <property type="entry name" value="AB_hydrolase_fold"/>
</dbReference>